<accession>A0A5D4KBD4</accession>
<dbReference type="AlphaFoldDB" id="A0A5D4KBD4"/>
<evidence type="ECO:0000313" key="1">
    <source>
        <dbReference type="EMBL" id="TYR74189.1"/>
    </source>
</evidence>
<dbReference type="Proteomes" id="UP000323317">
    <property type="component" value="Unassembled WGS sequence"/>
</dbReference>
<protein>
    <recommendedName>
        <fullName evidence="3">PepSY domain-containing protein</fullName>
    </recommendedName>
</protein>
<comment type="caution">
    <text evidence="1">The sequence shown here is derived from an EMBL/GenBank/DDBJ whole genome shotgun (WGS) entry which is preliminary data.</text>
</comment>
<reference evidence="1 2" key="1">
    <citation type="submission" date="2019-08" db="EMBL/GenBank/DDBJ databases">
        <title>Bacillus genomes from the desert of Cuatro Cienegas, Coahuila.</title>
        <authorList>
            <person name="Olmedo-Alvarez G."/>
        </authorList>
    </citation>
    <scope>NUCLEOTIDE SEQUENCE [LARGE SCALE GENOMIC DNA]</scope>
    <source>
        <strain evidence="1 2">CH40_1T</strain>
    </source>
</reference>
<proteinExistence type="predicted"/>
<gene>
    <name evidence="1" type="ORF">FZC79_15345</name>
</gene>
<dbReference type="EMBL" id="VTEH01000013">
    <property type="protein sequence ID" value="TYR74189.1"/>
    <property type="molecule type" value="Genomic_DNA"/>
</dbReference>
<dbReference type="RefSeq" id="WP_148947676.1">
    <property type="nucleotide sequence ID" value="NZ_VTEH01000013.1"/>
</dbReference>
<evidence type="ECO:0008006" key="3">
    <source>
        <dbReference type="Google" id="ProtNLM"/>
    </source>
</evidence>
<sequence length="126" mass="14424">MKQFLISVAIILSVGTVLMLNGFTDNVQEVNSSFVNELSEEAAAQTPAEPLLLPAELKNFIEEENKPDTAQTELIPANLEYLFDAKFEEDGYIVEIYREYEIYRDADGNVIKEVPTSNFEYMRYKE</sequence>
<organism evidence="1 2">
    <name type="scientific">Rossellomorea vietnamensis</name>
    <dbReference type="NCBI Taxonomy" id="218284"/>
    <lineage>
        <taxon>Bacteria</taxon>
        <taxon>Bacillati</taxon>
        <taxon>Bacillota</taxon>
        <taxon>Bacilli</taxon>
        <taxon>Bacillales</taxon>
        <taxon>Bacillaceae</taxon>
        <taxon>Rossellomorea</taxon>
    </lineage>
</organism>
<name>A0A5D4KBD4_9BACI</name>
<evidence type="ECO:0000313" key="2">
    <source>
        <dbReference type="Proteomes" id="UP000323317"/>
    </source>
</evidence>